<protein>
    <submittedName>
        <fullName evidence="2">Uncharacterized protein</fullName>
    </submittedName>
</protein>
<evidence type="ECO:0000256" key="1">
    <source>
        <dbReference type="SAM" id="SignalP"/>
    </source>
</evidence>
<gene>
    <name evidence="2" type="ORF">APHIGO_LOCUS754</name>
</gene>
<dbReference type="EMBL" id="OU899034">
    <property type="protein sequence ID" value="CAH1709290.1"/>
    <property type="molecule type" value="Genomic_DNA"/>
</dbReference>
<keyword evidence="1" id="KW-0732">Signal</keyword>
<dbReference type="AlphaFoldDB" id="A0A9P0IK15"/>
<feature type="chain" id="PRO_5040359053" evidence="1">
    <location>
        <begin position="21"/>
        <end position="139"/>
    </location>
</feature>
<keyword evidence="3" id="KW-1185">Reference proteome</keyword>
<organism evidence="2 3">
    <name type="scientific">Aphis gossypii</name>
    <name type="common">Cotton aphid</name>
    <dbReference type="NCBI Taxonomy" id="80765"/>
    <lineage>
        <taxon>Eukaryota</taxon>
        <taxon>Metazoa</taxon>
        <taxon>Ecdysozoa</taxon>
        <taxon>Arthropoda</taxon>
        <taxon>Hexapoda</taxon>
        <taxon>Insecta</taxon>
        <taxon>Pterygota</taxon>
        <taxon>Neoptera</taxon>
        <taxon>Paraneoptera</taxon>
        <taxon>Hemiptera</taxon>
        <taxon>Sternorrhyncha</taxon>
        <taxon>Aphidomorpha</taxon>
        <taxon>Aphidoidea</taxon>
        <taxon>Aphididae</taxon>
        <taxon>Aphidini</taxon>
        <taxon>Aphis</taxon>
        <taxon>Aphis</taxon>
    </lineage>
</organism>
<reference evidence="2" key="2">
    <citation type="submission" date="2022-10" db="EMBL/GenBank/DDBJ databases">
        <authorList>
            <consortium name="ENA_rothamsted_submissions"/>
            <consortium name="culmorum"/>
            <person name="King R."/>
        </authorList>
    </citation>
    <scope>NUCLEOTIDE SEQUENCE</scope>
</reference>
<accession>A0A9P0IK15</accession>
<feature type="signal peptide" evidence="1">
    <location>
        <begin position="1"/>
        <end position="20"/>
    </location>
</feature>
<proteinExistence type="predicted"/>
<evidence type="ECO:0000313" key="2">
    <source>
        <dbReference type="EMBL" id="CAH1709290.1"/>
    </source>
</evidence>
<sequence>MKFALAFVLLIGISCQIGRGDCAPDGYGLYDSFTSMMNGAYSTTQNTYHSIMDQISPLTSYLPSLSSVSDSIYNNLPSMPSVSDSISSGLSNMKESVENVGSKAGDMLNSGMDTAGNLGSEAGSYLKSGADQITDAVNY</sequence>
<dbReference type="PROSITE" id="PS51257">
    <property type="entry name" value="PROKAR_LIPOPROTEIN"/>
    <property type="match status" value="1"/>
</dbReference>
<reference evidence="2" key="1">
    <citation type="submission" date="2022-02" db="EMBL/GenBank/DDBJ databases">
        <authorList>
            <person name="King R."/>
        </authorList>
    </citation>
    <scope>NUCLEOTIDE SEQUENCE</scope>
</reference>
<dbReference type="Proteomes" id="UP001154329">
    <property type="component" value="Chromosome 1"/>
</dbReference>
<evidence type="ECO:0000313" key="3">
    <source>
        <dbReference type="Proteomes" id="UP001154329"/>
    </source>
</evidence>
<name>A0A9P0IK15_APHGO</name>